<dbReference type="STRING" id="36856.ATB98_12550"/>
<dbReference type="InterPro" id="IPR003439">
    <property type="entry name" value="ABC_transporter-like_ATP-bd"/>
</dbReference>
<keyword evidence="3" id="KW-0813">Transport</keyword>
<sequence>MAKIEFRHVVKRFGAVDVIPDMNLVIDDGEFVALLGPSGCGKSTSLFMLAGIYLPSGGELLFDGRVVNEVEARDRNVGIVFQSYALYPHMSVRDNILFPLRFKKTPRDEALARVKAVAELVRVEELLDRRPGELSGGQQQRVALARALVKEPELLLLDEPLSNLDASLRLSMRTEIKSLHAQLGVTTLLVTHDQIEATTMADRIICMRAGRIEQVGTPDDLYLRPSSLFVAGFIGSPPINLIAGDAEGGMVAVNGARFPVEGASGRLTVGLRPEHLRFADTGFPGRIAQIEPMGREILYVVETGMGAVRVLEQGSSAGHSTGEEVKVSFLPENSLVFETERQKLIAGAHVRAPD</sequence>
<keyword evidence="4" id="KW-0547">Nucleotide-binding</keyword>
<gene>
    <name evidence="7" type="ORF">ATB98_12550</name>
</gene>
<dbReference type="EMBL" id="LNQB01000057">
    <property type="protein sequence ID" value="OAP49136.1"/>
    <property type="molecule type" value="Genomic_DNA"/>
</dbReference>
<evidence type="ECO:0000313" key="8">
    <source>
        <dbReference type="Proteomes" id="UP000078507"/>
    </source>
</evidence>
<protein>
    <submittedName>
        <fullName evidence="7">Sugar ABC transporter ATP-binding protein</fullName>
    </submittedName>
</protein>
<dbReference type="PANTHER" id="PTHR43875">
    <property type="entry name" value="MALTODEXTRIN IMPORT ATP-BINDING PROTEIN MSMX"/>
    <property type="match status" value="1"/>
</dbReference>
<keyword evidence="5 7" id="KW-0067">ATP-binding</keyword>
<comment type="subcellular location">
    <subcellularLocation>
        <location evidence="1">Cell inner membrane</location>
        <topology evidence="1">Peripheral membrane protein</topology>
    </subcellularLocation>
</comment>
<evidence type="ECO:0000313" key="7">
    <source>
        <dbReference type="EMBL" id="OAP49136.1"/>
    </source>
</evidence>
<dbReference type="Proteomes" id="UP000078507">
    <property type="component" value="Unassembled WGS sequence"/>
</dbReference>
<dbReference type="InterPro" id="IPR008995">
    <property type="entry name" value="Mo/tungstate-bd_C_term_dom"/>
</dbReference>
<dbReference type="SUPFAM" id="SSF52540">
    <property type="entry name" value="P-loop containing nucleoside triphosphate hydrolases"/>
    <property type="match status" value="1"/>
</dbReference>
<evidence type="ECO:0000256" key="2">
    <source>
        <dbReference type="ARBA" id="ARBA00005417"/>
    </source>
</evidence>
<dbReference type="Gene3D" id="2.40.50.140">
    <property type="entry name" value="Nucleic acid-binding proteins"/>
    <property type="match status" value="1"/>
</dbReference>
<proteinExistence type="inferred from homology"/>
<dbReference type="GO" id="GO:0005524">
    <property type="term" value="F:ATP binding"/>
    <property type="evidence" value="ECO:0007669"/>
    <property type="project" value="UniProtKB-KW"/>
</dbReference>
<dbReference type="SUPFAM" id="SSF50331">
    <property type="entry name" value="MOP-like"/>
    <property type="match status" value="1"/>
</dbReference>
<evidence type="ECO:0000256" key="5">
    <source>
        <dbReference type="ARBA" id="ARBA00022840"/>
    </source>
</evidence>
<dbReference type="PROSITE" id="PS00211">
    <property type="entry name" value="ABC_TRANSPORTER_1"/>
    <property type="match status" value="1"/>
</dbReference>
<comment type="similarity">
    <text evidence="2">Belongs to the ABC transporter superfamily.</text>
</comment>
<dbReference type="Gene3D" id="3.40.50.300">
    <property type="entry name" value="P-loop containing nucleotide triphosphate hydrolases"/>
    <property type="match status" value="1"/>
</dbReference>
<organism evidence="7 8">
    <name type="scientific">Sinorhizobium saheli</name>
    <dbReference type="NCBI Taxonomy" id="36856"/>
    <lineage>
        <taxon>Bacteria</taxon>
        <taxon>Pseudomonadati</taxon>
        <taxon>Pseudomonadota</taxon>
        <taxon>Alphaproteobacteria</taxon>
        <taxon>Hyphomicrobiales</taxon>
        <taxon>Rhizobiaceae</taxon>
        <taxon>Sinorhizobium/Ensifer group</taxon>
        <taxon>Sinorhizobium</taxon>
    </lineage>
</organism>
<dbReference type="SMART" id="SM00382">
    <property type="entry name" value="AAA"/>
    <property type="match status" value="1"/>
</dbReference>
<feature type="domain" description="ABC transporter" evidence="6">
    <location>
        <begin position="4"/>
        <end position="234"/>
    </location>
</feature>
<comment type="caution">
    <text evidence="7">The sequence shown here is derived from an EMBL/GenBank/DDBJ whole genome shotgun (WGS) entry which is preliminary data.</text>
</comment>
<dbReference type="AlphaFoldDB" id="A0A178YPG5"/>
<dbReference type="InterPro" id="IPR027417">
    <property type="entry name" value="P-loop_NTPase"/>
</dbReference>
<name>A0A178YPG5_SINSA</name>
<dbReference type="InterPro" id="IPR013611">
    <property type="entry name" value="Transp-assoc_OB_typ2"/>
</dbReference>
<dbReference type="Pfam" id="PF00005">
    <property type="entry name" value="ABC_tran"/>
    <property type="match status" value="1"/>
</dbReference>
<dbReference type="Gene3D" id="2.40.50.100">
    <property type="match status" value="1"/>
</dbReference>
<dbReference type="OrthoDB" id="9802264at2"/>
<dbReference type="GO" id="GO:0055052">
    <property type="term" value="C:ATP-binding cassette (ABC) transporter complex, substrate-binding subunit-containing"/>
    <property type="evidence" value="ECO:0007669"/>
    <property type="project" value="TreeGrafter"/>
</dbReference>
<evidence type="ECO:0000256" key="3">
    <source>
        <dbReference type="ARBA" id="ARBA00022448"/>
    </source>
</evidence>
<dbReference type="PROSITE" id="PS50893">
    <property type="entry name" value="ABC_TRANSPORTER_2"/>
    <property type="match status" value="1"/>
</dbReference>
<dbReference type="InterPro" id="IPR017871">
    <property type="entry name" value="ABC_transporter-like_CS"/>
</dbReference>
<dbReference type="FunFam" id="3.40.50.300:FF:000042">
    <property type="entry name" value="Maltose/maltodextrin ABC transporter, ATP-binding protein"/>
    <property type="match status" value="1"/>
</dbReference>
<evidence type="ECO:0000256" key="1">
    <source>
        <dbReference type="ARBA" id="ARBA00004417"/>
    </source>
</evidence>
<reference evidence="7 8" key="1">
    <citation type="submission" date="2015-11" db="EMBL/GenBank/DDBJ databases">
        <title>Ensifer anhuiense sp. nov., an effective nitrogen fixation bacterium with Glycine soja.</title>
        <authorList>
            <person name="Yan H."/>
            <person name="Chen W."/>
        </authorList>
    </citation>
    <scope>NUCLEOTIDE SEQUENCE [LARGE SCALE GENOMIC DNA]</scope>
    <source>
        <strain evidence="7 8">LMG 7837</strain>
    </source>
</reference>
<dbReference type="InterPro" id="IPR003593">
    <property type="entry name" value="AAA+_ATPase"/>
</dbReference>
<evidence type="ECO:0000256" key="4">
    <source>
        <dbReference type="ARBA" id="ARBA00022741"/>
    </source>
</evidence>
<dbReference type="PANTHER" id="PTHR43875:SF1">
    <property type="entry name" value="OSMOPROTECTIVE COMPOUNDS UPTAKE ATP-BINDING PROTEIN GGTA"/>
    <property type="match status" value="1"/>
</dbReference>
<dbReference type="InterPro" id="IPR012340">
    <property type="entry name" value="NA-bd_OB-fold"/>
</dbReference>
<accession>A0A178YPG5</accession>
<dbReference type="GO" id="GO:0140359">
    <property type="term" value="F:ABC-type transporter activity"/>
    <property type="evidence" value="ECO:0007669"/>
    <property type="project" value="UniProtKB-ARBA"/>
</dbReference>
<evidence type="ECO:0000259" key="6">
    <source>
        <dbReference type="PROSITE" id="PS50893"/>
    </source>
</evidence>
<dbReference type="GO" id="GO:0016887">
    <property type="term" value="F:ATP hydrolysis activity"/>
    <property type="evidence" value="ECO:0007669"/>
    <property type="project" value="InterPro"/>
</dbReference>
<dbReference type="Pfam" id="PF08402">
    <property type="entry name" value="TOBE_2"/>
    <property type="match status" value="1"/>
</dbReference>
<dbReference type="RefSeq" id="WP_066869684.1">
    <property type="nucleotide sequence ID" value="NZ_LNQB01000057.1"/>
</dbReference>
<keyword evidence="8" id="KW-1185">Reference proteome</keyword>
<dbReference type="InterPro" id="IPR047641">
    <property type="entry name" value="ABC_transpr_MalK/UgpC-like"/>
</dbReference>